<protein>
    <submittedName>
        <fullName evidence="3">PAS domain S-box protein</fullName>
    </submittedName>
</protein>
<evidence type="ECO:0000313" key="4">
    <source>
        <dbReference type="Proteomes" id="UP000501452"/>
    </source>
</evidence>
<keyword evidence="4" id="KW-1185">Reference proteome</keyword>
<dbReference type="AlphaFoldDB" id="A0A6G8QCX6"/>
<dbReference type="SMART" id="SM00091">
    <property type="entry name" value="PAS"/>
    <property type="match status" value="1"/>
</dbReference>
<accession>A0A6G8QCX6</accession>
<dbReference type="InterPro" id="IPR013656">
    <property type="entry name" value="PAS_4"/>
</dbReference>
<evidence type="ECO:0000256" key="1">
    <source>
        <dbReference type="SAM" id="MobiDB-lite"/>
    </source>
</evidence>
<dbReference type="CDD" id="cd00130">
    <property type="entry name" value="PAS"/>
    <property type="match status" value="1"/>
</dbReference>
<organism evidence="3 4">
    <name type="scientific">Rubrobacter tropicus</name>
    <dbReference type="NCBI Taxonomy" id="2653851"/>
    <lineage>
        <taxon>Bacteria</taxon>
        <taxon>Bacillati</taxon>
        <taxon>Actinomycetota</taxon>
        <taxon>Rubrobacteria</taxon>
        <taxon>Rubrobacterales</taxon>
        <taxon>Rubrobacteraceae</taxon>
        <taxon>Rubrobacter</taxon>
    </lineage>
</organism>
<evidence type="ECO:0000259" key="2">
    <source>
        <dbReference type="PROSITE" id="PS50112"/>
    </source>
</evidence>
<dbReference type="NCBIfam" id="TIGR00229">
    <property type="entry name" value="sensory_box"/>
    <property type="match status" value="1"/>
</dbReference>
<dbReference type="EMBL" id="CP045119">
    <property type="protein sequence ID" value="QIN84355.1"/>
    <property type="molecule type" value="Genomic_DNA"/>
</dbReference>
<dbReference type="SUPFAM" id="SSF55785">
    <property type="entry name" value="PYP-like sensor domain (PAS domain)"/>
    <property type="match status" value="1"/>
</dbReference>
<name>A0A6G8QCX6_9ACTN</name>
<sequence>MRVGREKKEAFASGGDGREAAEAALKESEANYRALIEDLPELICRSLPDLTRTYVNEGYCRYFGKSREELLGSSFLDLLPEKDRGPLQEHLASLTPEDPVDAFEHWVWRHDGEVRWQQWTNRAVFDEGATFSATRRWAGTSTLESSWRRRSRRARSASVILCKRGHREARAALPGEGPGLRAGPGLPYLGTAAGEGGVEALVRVWEDLSEPRRMCVESAWEAWLAPYQSGRSLRTAGEASSPPGATGFASAPDWYGP</sequence>
<dbReference type="Gene3D" id="3.30.450.20">
    <property type="entry name" value="PAS domain"/>
    <property type="match status" value="1"/>
</dbReference>
<feature type="region of interest" description="Disordered" evidence="1">
    <location>
        <begin position="233"/>
        <end position="257"/>
    </location>
</feature>
<dbReference type="InterPro" id="IPR035965">
    <property type="entry name" value="PAS-like_dom_sf"/>
</dbReference>
<proteinExistence type="predicted"/>
<feature type="domain" description="PAS" evidence="2">
    <location>
        <begin position="28"/>
        <end position="98"/>
    </location>
</feature>
<dbReference type="Pfam" id="PF08448">
    <property type="entry name" value="PAS_4"/>
    <property type="match status" value="1"/>
</dbReference>
<gene>
    <name evidence="3" type="ORF">GBA63_18200</name>
</gene>
<evidence type="ECO:0000313" key="3">
    <source>
        <dbReference type="EMBL" id="QIN84355.1"/>
    </source>
</evidence>
<dbReference type="PROSITE" id="PS50112">
    <property type="entry name" value="PAS"/>
    <property type="match status" value="1"/>
</dbReference>
<dbReference type="KEGG" id="rub:GBA63_18200"/>
<dbReference type="InterPro" id="IPR000014">
    <property type="entry name" value="PAS"/>
</dbReference>
<reference evidence="3 4" key="1">
    <citation type="submission" date="2019-10" db="EMBL/GenBank/DDBJ databases">
        <title>Rubrobacter sp nov SCSIO 52090 isolated from a deep-sea sediment in the South China Sea.</title>
        <authorList>
            <person name="Chen R.W."/>
        </authorList>
    </citation>
    <scope>NUCLEOTIDE SEQUENCE [LARGE SCALE GENOMIC DNA]</scope>
    <source>
        <strain evidence="3 4">SCSIO 52909</strain>
    </source>
</reference>
<dbReference type="Proteomes" id="UP000501452">
    <property type="component" value="Chromosome"/>
</dbReference>